<dbReference type="AlphaFoldDB" id="A0A1H3PXX3"/>
<feature type="region of interest" description="Disordered" evidence="1">
    <location>
        <begin position="127"/>
        <end position="149"/>
    </location>
</feature>
<organism evidence="2 3">
    <name type="scientific">Herbiconiux ginsengi</name>
    <dbReference type="NCBI Taxonomy" id="381665"/>
    <lineage>
        <taxon>Bacteria</taxon>
        <taxon>Bacillati</taxon>
        <taxon>Actinomycetota</taxon>
        <taxon>Actinomycetes</taxon>
        <taxon>Micrococcales</taxon>
        <taxon>Microbacteriaceae</taxon>
        <taxon>Herbiconiux</taxon>
    </lineage>
</organism>
<evidence type="ECO:0000313" key="2">
    <source>
        <dbReference type="EMBL" id="SDZ05813.1"/>
    </source>
</evidence>
<reference evidence="2 3" key="1">
    <citation type="submission" date="2016-10" db="EMBL/GenBank/DDBJ databases">
        <authorList>
            <person name="de Groot N.N."/>
        </authorList>
    </citation>
    <scope>NUCLEOTIDE SEQUENCE [LARGE SCALE GENOMIC DNA]</scope>
    <source>
        <strain evidence="2 3">CGMCC 4.3491</strain>
    </source>
</reference>
<evidence type="ECO:0000313" key="3">
    <source>
        <dbReference type="Proteomes" id="UP000198891"/>
    </source>
</evidence>
<dbReference type="EMBL" id="FNPZ01000002">
    <property type="protein sequence ID" value="SDZ05813.1"/>
    <property type="molecule type" value="Genomic_DNA"/>
</dbReference>
<protein>
    <submittedName>
        <fullName evidence="2">Uncharacterized protein</fullName>
    </submittedName>
</protein>
<dbReference type="STRING" id="381665.SAMN05216554_2170"/>
<gene>
    <name evidence="2" type="ORF">SAMN05216554_2170</name>
</gene>
<name>A0A1H3PXX3_9MICO</name>
<proteinExistence type="predicted"/>
<keyword evidence="3" id="KW-1185">Reference proteome</keyword>
<dbReference type="Proteomes" id="UP000198891">
    <property type="component" value="Unassembled WGS sequence"/>
</dbReference>
<evidence type="ECO:0000256" key="1">
    <source>
        <dbReference type="SAM" id="MobiDB-lite"/>
    </source>
</evidence>
<accession>A0A1H3PXX3</accession>
<sequence length="268" mass="28853">MFGSKLNDLMAQLRPDLSRSSLGVGPGFPGIAPNPLLSGDARKRNAELRTGALALGVLVDWREVSSDGSPRVVLMFDTETADGISFRGIADEDLTITELTRLAAGQTFPVRYRPAVMDHYVALGRDADPEQETGCGSRRQGTLAPRDPTAPVRHHLVRAYHAPLVALGVEEHLEGSHGVAVQWALPDGSQAFCGVRRIRNVVDRDVEMHPVLRALALGDALERDPEPGWRIEERPVGAAVGGCTASQHLMPEPHQGGGLCTVEDDLVE</sequence>